<dbReference type="Proteomes" id="UP000250235">
    <property type="component" value="Unassembled WGS sequence"/>
</dbReference>
<proteinExistence type="predicted"/>
<dbReference type="EMBL" id="KV011792">
    <property type="protein sequence ID" value="KZV26015.1"/>
    <property type="molecule type" value="Genomic_DNA"/>
</dbReference>
<keyword evidence="2" id="KW-1185">Reference proteome</keyword>
<sequence length="103" mass="11001">MVNDTWKCPVRSPGSWFGVDRSGPGNSALTGQRLSVSLHTRIIHVELRSCKPCFVVLICEYQDACFRGRTGNSHHPHLPAGICYHGFTAGRGVDPAGNAPGGG</sequence>
<accession>A0A2Z7AVZ4</accession>
<gene>
    <name evidence="1" type="ORF">F511_03888</name>
</gene>
<reference evidence="1 2" key="1">
    <citation type="journal article" date="2015" name="Proc. Natl. Acad. Sci. U.S.A.">
        <title>The resurrection genome of Boea hygrometrica: A blueprint for survival of dehydration.</title>
        <authorList>
            <person name="Xiao L."/>
            <person name="Yang G."/>
            <person name="Zhang L."/>
            <person name="Yang X."/>
            <person name="Zhao S."/>
            <person name="Ji Z."/>
            <person name="Zhou Q."/>
            <person name="Hu M."/>
            <person name="Wang Y."/>
            <person name="Chen M."/>
            <person name="Xu Y."/>
            <person name="Jin H."/>
            <person name="Xiao X."/>
            <person name="Hu G."/>
            <person name="Bao F."/>
            <person name="Hu Y."/>
            <person name="Wan P."/>
            <person name="Li L."/>
            <person name="Deng X."/>
            <person name="Kuang T."/>
            <person name="Xiang C."/>
            <person name="Zhu J.K."/>
            <person name="Oliver M.J."/>
            <person name="He Y."/>
        </authorList>
    </citation>
    <scope>NUCLEOTIDE SEQUENCE [LARGE SCALE GENOMIC DNA]</scope>
    <source>
        <strain evidence="2">cv. XS01</strain>
    </source>
</reference>
<evidence type="ECO:0000313" key="2">
    <source>
        <dbReference type="Proteomes" id="UP000250235"/>
    </source>
</evidence>
<name>A0A2Z7AVZ4_9LAMI</name>
<dbReference type="AlphaFoldDB" id="A0A2Z7AVZ4"/>
<protein>
    <submittedName>
        <fullName evidence="1">Uncharacterized protein</fullName>
    </submittedName>
</protein>
<organism evidence="1 2">
    <name type="scientific">Dorcoceras hygrometricum</name>
    <dbReference type="NCBI Taxonomy" id="472368"/>
    <lineage>
        <taxon>Eukaryota</taxon>
        <taxon>Viridiplantae</taxon>
        <taxon>Streptophyta</taxon>
        <taxon>Embryophyta</taxon>
        <taxon>Tracheophyta</taxon>
        <taxon>Spermatophyta</taxon>
        <taxon>Magnoliopsida</taxon>
        <taxon>eudicotyledons</taxon>
        <taxon>Gunneridae</taxon>
        <taxon>Pentapetalae</taxon>
        <taxon>asterids</taxon>
        <taxon>lamiids</taxon>
        <taxon>Lamiales</taxon>
        <taxon>Gesneriaceae</taxon>
        <taxon>Didymocarpoideae</taxon>
        <taxon>Trichosporeae</taxon>
        <taxon>Loxocarpinae</taxon>
        <taxon>Dorcoceras</taxon>
    </lineage>
</organism>
<evidence type="ECO:0000313" key="1">
    <source>
        <dbReference type="EMBL" id="KZV26015.1"/>
    </source>
</evidence>